<evidence type="ECO:0000313" key="2">
    <source>
        <dbReference type="EMBL" id="KAB1251619.1"/>
    </source>
</evidence>
<evidence type="ECO:0000313" key="3">
    <source>
        <dbReference type="Proteomes" id="UP000299084"/>
    </source>
</evidence>
<name>A0A5N4BYF8_CAMDR</name>
<protein>
    <submittedName>
        <fullName evidence="2">Tesmin</fullName>
    </submittedName>
</protein>
<dbReference type="EMBL" id="JWIN03000075">
    <property type="protein sequence ID" value="KAB1251619.1"/>
    <property type="molecule type" value="Genomic_DNA"/>
</dbReference>
<comment type="caution">
    <text evidence="2">The sequence shown here is derived from an EMBL/GenBank/DDBJ whole genome shotgun (WGS) entry which is preliminary data.</text>
</comment>
<feature type="region of interest" description="Disordered" evidence="1">
    <location>
        <begin position="1"/>
        <end position="26"/>
    </location>
</feature>
<sequence>PLEAAGPRSAARAGGDRRLSRPRRCRCHLPPRIPGDAWPRVPSVDMEDTPLLGRMSSPEDEMVTNLFSAESQFVSENLPLKSPVAVKHEEDEFHVLKDAYLGAADPREPLLHTFNPPLSVDCKNKVKVELLMDENEDEEVEIKEAGGSITSNNLEEATFQNPLAQESCGKFSSSQEREDASGCSQKKDLNPMVTMPGKMCLTNIILSVYPFSLLSQQ</sequence>
<reference evidence="2 3" key="1">
    <citation type="journal article" date="2019" name="Mol. Ecol. Resour.">
        <title>Improving Illumina assemblies with Hi-C and long reads: an example with the North African dromedary.</title>
        <authorList>
            <person name="Elbers J.P."/>
            <person name="Rogers M.F."/>
            <person name="Perelman P.L."/>
            <person name="Proskuryakova A.A."/>
            <person name="Serdyukova N.A."/>
            <person name="Johnson W.E."/>
            <person name="Horin P."/>
            <person name="Corander J."/>
            <person name="Murphy D."/>
            <person name="Burger P.A."/>
        </authorList>
    </citation>
    <scope>NUCLEOTIDE SEQUENCE [LARGE SCALE GENOMIC DNA]</scope>
    <source>
        <strain evidence="2">Drom800</strain>
        <tissue evidence="2">Blood</tissue>
    </source>
</reference>
<feature type="non-terminal residue" evidence="2">
    <location>
        <position position="1"/>
    </location>
</feature>
<evidence type="ECO:0000256" key="1">
    <source>
        <dbReference type="SAM" id="MobiDB-lite"/>
    </source>
</evidence>
<gene>
    <name evidence="2" type="primary">Tesmin</name>
    <name evidence="2" type="ORF">Cadr_000030414</name>
</gene>
<dbReference type="Proteomes" id="UP000299084">
    <property type="component" value="Unassembled WGS sequence"/>
</dbReference>
<proteinExistence type="predicted"/>
<organism evidence="2 3">
    <name type="scientific">Camelus dromedarius</name>
    <name type="common">Dromedary</name>
    <name type="synonym">Arabian camel</name>
    <dbReference type="NCBI Taxonomy" id="9838"/>
    <lineage>
        <taxon>Eukaryota</taxon>
        <taxon>Metazoa</taxon>
        <taxon>Chordata</taxon>
        <taxon>Craniata</taxon>
        <taxon>Vertebrata</taxon>
        <taxon>Euteleostomi</taxon>
        <taxon>Mammalia</taxon>
        <taxon>Eutheria</taxon>
        <taxon>Laurasiatheria</taxon>
        <taxon>Artiodactyla</taxon>
        <taxon>Tylopoda</taxon>
        <taxon>Camelidae</taxon>
        <taxon>Camelus</taxon>
    </lineage>
</organism>
<dbReference type="AlphaFoldDB" id="A0A5N4BYF8"/>
<feature type="compositionally biased region" description="Low complexity" evidence="1">
    <location>
        <begin position="1"/>
        <end position="13"/>
    </location>
</feature>
<accession>A0A5N4BYF8</accession>
<keyword evidence="3" id="KW-1185">Reference proteome</keyword>